<proteinExistence type="predicted"/>
<evidence type="ECO:0000313" key="1">
    <source>
        <dbReference type="EMBL" id="AFV12184.1"/>
    </source>
</evidence>
<dbReference type="Gene3D" id="1.10.10.10">
    <property type="entry name" value="Winged helix-like DNA-binding domain superfamily/Winged helix DNA-binding domain"/>
    <property type="match status" value="1"/>
</dbReference>
<dbReference type="InterPro" id="IPR036388">
    <property type="entry name" value="WH-like_DNA-bd_sf"/>
</dbReference>
<dbReference type="HOGENOM" id="CLU_107144_1_3_9"/>
<keyword evidence="2" id="KW-1185">Reference proteome</keyword>
<protein>
    <submittedName>
        <fullName evidence="1">BadM/Rrf2-like transcriptional regulator</fullName>
    </submittedName>
</protein>
<dbReference type="PROSITE" id="PS01332">
    <property type="entry name" value="HTH_RRF2_1"/>
    <property type="match status" value="1"/>
</dbReference>
<dbReference type="PANTHER" id="PTHR33221">
    <property type="entry name" value="WINGED HELIX-TURN-HELIX TRANSCRIPTIONAL REGULATOR, RRF2 FAMILY"/>
    <property type="match status" value="1"/>
</dbReference>
<name>K4LVZ6_THEPS</name>
<dbReference type="EMBL" id="CP003732">
    <property type="protein sequence ID" value="AFV12184.1"/>
    <property type="molecule type" value="Genomic_DNA"/>
</dbReference>
<dbReference type="KEGG" id="tpz:Tph_c19900"/>
<dbReference type="InterPro" id="IPR030489">
    <property type="entry name" value="TR_Rrf2-type_CS"/>
</dbReference>
<evidence type="ECO:0000313" key="2">
    <source>
        <dbReference type="Proteomes" id="UP000000467"/>
    </source>
</evidence>
<dbReference type="InterPro" id="IPR000944">
    <property type="entry name" value="Tscrpt_reg_Rrf2"/>
</dbReference>
<dbReference type="GO" id="GO:0003700">
    <property type="term" value="F:DNA-binding transcription factor activity"/>
    <property type="evidence" value="ECO:0007669"/>
    <property type="project" value="TreeGrafter"/>
</dbReference>
<reference evidence="1 2" key="1">
    <citation type="journal article" date="2012" name="BMC Genomics">
        <title>Genome-guided analysis of physiological and morphological traits of the fermentative acetate oxidizer Thermacetogenium phaeum.</title>
        <authorList>
            <person name="Oehler D."/>
            <person name="Poehlein A."/>
            <person name="Leimbach A."/>
            <person name="Muller N."/>
            <person name="Daniel R."/>
            <person name="Gottschalk G."/>
            <person name="Schink B."/>
        </authorList>
    </citation>
    <scope>NUCLEOTIDE SEQUENCE [LARGE SCALE GENOMIC DNA]</scope>
    <source>
        <strain evidence="2">ATCC BAA-254 / DSM 26808 / PB</strain>
    </source>
</reference>
<sequence>MLIPRIGLWGVNAIRLTRQGEYAVRCVLELARNYGKRLSTKDVANRQEIPAMFLTKILGRLISSGLVTSQRGPGGGIMLAKPPDAITLREVIESIEGPFALNECLGEAGQCGRKEHCKVHQVWWRAQQALLKELDVTLDRLI</sequence>
<dbReference type="SUPFAM" id="SSF46785">
    <property type="entry name" value="Winged helix' DNA-binding domain"/>
    <property type="match status" value="1"/>
</dbReference>
<dbReference type="STRING" id="1089553.Tph_c19900"/>
<dbReference type="NCBIfam" id="TIGR00738">
    <property type="entry name" value="rrf2_super"/>
    <property type="match status" value="1"/>
</dbReference>
<gene>
    <name evidence="1" type="ordered locus">Tph_c19900</name>
</gene>
<dbReference type="PANTHER" id="PTHR33221:SF2">
    <property type="entry name" value="TRANSCRIPTIONAL REGULATOR"/>
    <property type="match status" value="1"/>
</dbReference>
<dbReference type="Pfam" id="PF02082">
    <property type="entry name" value="Rrf2"/>
    <property type="match status" value="1"/>
</dbReference>
<organism evidence="1 2">
    <name type="scientific">Thermacetogenium phaeum (strain ATCC BAA-254 / DSM 26808 / PB)</name>
    <dbReference type="NCBI Taxonomy" id="1089553"/>
    <lineage>
        <taxon>Bacteria</taxon>
        <taxon>Bacillati</taxon>
        <taxon>Bacillota</taxon>
        <taxon>Clostridia</taxon>
        <taxon>Thermoanaerobacterales</taxon>
        <taxon>Thermoanaerobacteraceae</taxon>
        <taxon>Thermacetogenium</taxon>
    </lineage>
</organism>
<dbReference type="Proteomes" id="UP000000467">
    <property type="component" value="Chromosome"/>
</dbReference>
<dbReference type="AlphaFoldDB" id="K4LVZ6"/>
<accession>K4LVZ6</accession>
<dbReference type="eggNOG" id="COG1959">
    <property type="taxonomic scope" value="Bacteria"/>
</dbReference>
<dbReference type="PROSITE" id="PS51197">
    <property type="entry name" value="HTH_RRF2_2"/>
    <property type="match status" value="1"/>
</dbReference>
<dbReference type="InterPro" id="IPR036390">
    <property type="entry name" value="WH_DNA-bd_sf"/>
</dbReference>
<dbReference type="GO" id="GO:0005829">
    <property type="term" value="C:cytosol"/>
    <property type="evidence" value="ECO:0007669"/>
    <property type="project" value="TreeGrafter"/>
</dbReference>